<reference evidence="3" key="1">
    <citation type="submission" date="2019-06" db="EMBL/GenBank/DDBJ databases">
        <title>The complete genome of Emcibacter congregatus ZYLT.</title>
        <authorList>
            <person name="Zhao Z."/>
        </authorList>
    </citation>
    <scope>NUCLEOTIDE SEQUENCE [LARGE SCALE GENOMIC DNA]</scope>
    <source>
        <strain evidence="3">MCCC 1A06723</strain>
    </source>
</reference>
<evidence type="ECO:0000313" key="3">
    <source>
        <dbReference type="Proteomes" id="UP000319148"/>
    </source>
</evidence>
<evidence type="ECO:0000313" key="2">
    <source>
        <dbReference type="EMBL" id="TPD61703.1"/>
    </source>
</evidence>
<dbReference type="InterPro" id="IPR001036">
    <property type="entry name" value="Acrflvin-R"/>
</dbReference>
<dbReference type="EMBL" id="VFIY01000005">
    <property type="protein sequence ID" value="TPD61703.1"/>
    <property type="molecule type" value="Genomic_DNA"/>
</dbReference>
<dbReference type="Proteomes" id="UP000319148">
    <property type="component" value="Unassembled WGS sequence"/>
</dbReference>
<feature type="transmembrane region" description="Helical" evidence="1">
    <location>
        <begin position="12"/>
        <end position="30"/>
    </location>
</feature>
<feature type="transmembrane region" description="Helical" evidence="1">
    <location>
        <begin position="432"/>
        <end position="450"/>
    </location>
</feature>
<dbReference type="InterPro" id="IPR027463">
    <property type="entry name" value="AcrB_DN_DC_subdom"/>
</dbReference>
<dbReference type="PANTHER" id="PTHR32063:SF33">
    <property type="entry name" value="RND SUPERFAMILY EFFLUX PUMP PERMEASE COMPONENT"/>
    <property type="match status" value="1"/>
</dbReference>
<dbReference type="AlphaFoldDB" id="A0A501PMM9"/>
<feature type="transmembrane region" description="Helical" evidence="1">
    <location>
        <begin position="456"/>
        <end position="479"/>
    </location>
</feature>
<evidence type="ECO:0000256" key="1">
    <source>
        <dbReference type="SAM" id="Phobius"/>
    </source>
</evidence>
<feature type="transmembrane region" description="Helical" evidence="1">
    <location>
        <begin position="977"/>
        <end position="997"/>
    </location>
</feature>
<keyword evidence="1" id="KW-0812">Transmembrane</keyword>
<feature type="transmembrane region" description="Helical" evidence="1">
    <location>
        <begin position="1009"/>
        <end position="1035"/>
    </location>
</feature>
<feature type="transmembrane region" description="Helical" evidence="1">
    <location>
        <begin position="381"/>
        <end position="403"/>
    </location>
</feature>
<dbReference type="OrthoDB" id="9806532at2"/>
<dbReference type="Gene3D" id="1.20.1640.10">
    <property type="entry name" value="Multidrug efflux transporter AcrB transmembrane domain"/>
    <property type="match status" value="2"/>
</dbReference>
<name>A0A501PMM9_9PROT</name>
<dbReference type="PRINTS" id="PR00702">
    <property type="entry name" value="ACRIFLAVINRP"/>
</dbReference>
<dbReference type="Gene3D" id="3.30.70.1430">
    <property type="entry name" value="Multidrug efflux transporter AcrB pore domain"/>
    <property type="match status" value="2"/>
</dbReference>
<dbReference type="RefSeq" id="WP_139939298.1">
    <property type="nucleotide sequence ID" value="NZ_JBHSYP010000003.1"/>
</dbReference>
<feature type="transmembrane region" description="Helical" evidence="1">
    <location>
        <begin position="357"/>
        <end position="375"/>
    </location>
</feature>
<dbReference type="SUPFAM" id="SSF82714">
    <property type="entry name" value="Multidrug efflux transporter AcrB TolC docking domain, DN and DC subdomains"/>
    <property type="match status" value="2"/>
</dbReference>
<gene>
    <name evidence="2" type="ORF">FIV46_05690</name>
</gene>
<dbReference type="Gene3D" id="3.30.70.1320">
    <property type="entry name" value="Multidrug efflux transporter AcrB pore domain like"/>
    <property type="match status" value="1"/>
</dbReference>
<accession>A0A501PMM9</accession>
<comment type="caution">
    <text evidence="2">The sequence shown here is derived from an EMBL/GenBank/DDBJ whole genome shotgun (WGS) entry which is preliminary data.</text>
</comment>
<dbReference type="GO" id="GO:0005886">
    <property type="term" value="C:plasma membrane"/>
    <property type="evidence" value="ECO:0007669"/>
    <property type="project" value="TreeGrafter"/>
</dbReference>
<feature type="transmembrane region" description="Helical" evidence="1">
    <location>
        <begin position="331"/>
        <end position="350"/>
    </location>
</feature>
<keyword evidence="1" id="KW-0472">Membrane</keyword>
<dbReference type="SUPFAM" id="SSF82866">
    <property type="entry name" value="Multidrug efflux transporter AcrB transmembrane domain"/>
    <property type="match status" value="2"/>
</dbReference>
<dbReference type="SUPFAM" id="SSF82693">
    <property type="entry name" value="Multidrug efflux transporter AcrB pore domain, PN1, PN2, PC1 and PC2 subdomains"/>
    <property type="match status" value="2"/>
</dbReference>
<sequence length="1057" mass="117498">MKSIVKWFVNNPVATNLIMIVILIGGIMGYQSVGKIAFPTFPLNEIRVSVNYLGAGPREVEERVLVRVEEAVFDLQGIKRLYSRAREGNGMVRIEVEDGYDPDKMLNEVKARVDAINTLPALSERPIVERDYAQSDVINLVVYGDIGEKELKELGRDIRDKIATIPGAAKTQLDAVRDYEISIEVSELDLQKYGLTFDDVSNAIARSSVNMPAGKVDNESGQIQIMTRGQAYVQEDFENIVVLRNEDGTRVLLKDVARVVDGFTDDQFRIGFNGKPGVLLFVRTEGTPDVVQLSKQINKMIEEEIRPTLPEGVQMDNWFDTSDFFNSRLSMLLWNGISGLILVFVCLMIFLNVELSFWVTAGIAISFLGCLMLLPSTGVSLTMISLFAFILILGIVVDDAIIIGESIHRENQHGVIGGEGAIVGTEKVAKPVIFSALTTMIAFLPLAFLPGNSGKVTYVIPVVVILCLCFSLLESLLILPTHLRHGGEKGTGFLSKVANLSLIRNVLDNMSKLFTRIQDKASQFLNWFVYSWYRPFLDKVLHRAGLSLCIILAGSMIVFSLNIAGWVKNTFMPDVPMDFVQARIDFPAGSPYDTIDQATHILEDAALKLKDELAQEYPDQKVIKDVLTWTSNRSGSARAFLILVPAEERDVNVVQITERWRDMTPVIPDAKNVNFDFSGQGSSGPTIDLLIKSRNPEQIEQAALALKDVYRGYNGLYNVTDSGDTARMEAVLNLKPSAENLGLSLADIARQVRQAFYGDEVQRIPRGPDDVKVMVRLPKEDRTSFDTMNDLYVRTPGGEEVPFGAAADISYRQAYTTIERTDRMRTLEVMANVDPDVANASEILKDIEEKYFPEWKKKFPDVEFSLEGDQREEQEFMQSLASGFGIALLAIYFLMAVAFKSYIQPFLIFTAIPFGYMGAILGHLALGMDLSIYSILGIVAAAGVVINDNLVLLDYIHKLRDRGHDALRAIEIAAEERFRPIFLTSLTTFIGLVPMMMETSVQAKFLVPTVVSLAFGVALSSIATLFLVPILYLMVARTREKLSFLLGHKEPSVIVGE</sequence>
<dbReference type="Gene3D" id="3.30.70.1440">
    <property type="entry name" value="Multidrug efflux transporter AcrB pore domain"/>
    <property type="match status" value="1"/>
</dbReference>
<proteinExistence type="predicted"/>
<feature type="transmembrane region" description="Helical" evidence="1">
    <location>
        <begin position="906"/>
        <end position="926"/>
    </location>
</feature>
<dbReference type="Gene3D" id="3.30.2090.10">
    <property type="entry name" value="Multidrug efflux transporter AcrB TolC docking domain, DN and DC subdomains"/>
    <property type="match status" value="2"/>
</dbReference>
<keyword evidence="1" id="KW-1133">Transmembrane helix</keyword>
<feature type="transmembrane region" description="Helical" evidence="1">
    <location>
        <begin position="880"/>
        <end position="899"/>
    </location>
</feature>
<feature type="transmembrane region" description="Helical" evidence="1">
    <location>
        <begin position="932"/>
        <end position="956"/>
    </location>
</feature>
<dbReference type="PANTHER" id="PTHR32063">
    <property type="match status" value="1"/>
</dbReference>
<keyword evidence="3" id="KW-1185">Reference proteome</keyword>
<dbReference type="Pfam" id="PF00873">
    <property type="entry name" value="ACR_tran"/>
    <property type="match status" value="1"/>
</dbReference>
<dbReference type="GO" id="GO:0042910">
    <property type="term" value="F:xenobiotic transmembrane transporter activity"/>
    <property type="evidence" value="ECO:0007669"/>
    <property type="project" value="TreeGrafter"/>
</dbReference>
<protein>
    <submittedName>
        <fullName evidence="2">Efflux RND transporter permease subunit</fullName>
    </submittedName>
</protein>
<feature type="transmembrane region" description="Helical" evidence="1">
    <location>
        <begin position="544"/>
        <end position="567"/>
    </location>
</feature>
<organism evidence="2 3">
    <name type="scientific">Emcibacter nanhaiensis</name>
    <dbReference type="NCBI Taxonomy" id="1505037"/>
    <lineage>
        <taxon>Bacteria</taxon>
        <taxon>Pseudomonadati</taxon>
        <taxon>Pseudomonadota</taxon>
        <taxon>Alphaproteobacteria</taxon>
        <taxon>Emcibacterales</taxon>
        <taxon>Emcibacteraceae</taxon>
        <taxon>Emcibacter</taxon>
    </lineage>
</organism>